<dbReference type="SUPFAM" id="SSF48726">
    <property type="entry name" value="Immunoglobulin"/>
    <property type="match status" value="5"/>
</dbReference>
<keyword evidence="1" id="KW-0393">Immunoglobulin domain</keyword>
<keyword evidence="4" id="KW-1185">Reference proteome</keyword>
<dbReference type="InterPro" id="IPR003599">
    <property type="entry name" value="Ig_sub"/>
</dbReference>
<dbReference type="Proteomes" id="UP000261420">
    <property type="component" value="Unplaced"/>
</dbReference>
<dbReference type="GO" id="GO:0003007">
    <property type="term" value="P:heart morphogenesis"/>
    <property type="evidence" value="ECO:0007669"/>
    <property type="project" value="UniProtKB-ARBA"/>
</dbReference>
<reference evidence="3" key="1">
    <citation type="submission" date="2025-08" db="UniProtKB">
        <authorList>
            <consortium name="Ensembl"/>
        </authorList>
    </citation>
    <scope>IDENTIFICATION</scope>
</reference>
<evidence type="ECO:0000313" key="3">
    <source>
        <dbReference type="Ensembl" id="ENSSDUP00000005840.1"/>
    </source>
</evidence>
<dbReference type="InterPro" id="IPR036179">
    <property type="entry name" value="Ig-like_dom_sf"/>
</dbReference>
<name>A0A3B4TIS4_SERDU</name>
<protein>
    <recommendedName>
        <fullName evidence="2">Ig-like domain-containing protein</fullName>
    </recommendedName>
</protein>
<dbReference type="STRING" id="41447.ENSSDUP00000005840"/>
<dbReference type="FunFam" id="2.60.40.10:FF:000022">
    <property type="entry name" value="Cardiac titin"/>
    <property type="match status" value="1"/>
</dbReference>
<dbReference type="SMART" id="SM00408">
    <property type="entry name" value="IGc2"/>
    <property type="match status" value="5"/>
</dbReference>
<evidence type="ECO:0000313" key="4">
    <source>
        <dbReference type="Proteomes" id="UP000261420"/>
    </source>
</evidence>
<dbReference type="AlphaFoldDB" id="A0A3B4TIS4"/>
<feature type="domain" description="Ig-like" evidence="2">
    <location>
        <begin position="12"/>
        <end position="100"/>
    </location>
</feature>
<feature type="domain" description="Ig-like" evidence="2">
    <location>
        <begin position="453"/>
        <end position="543"/>
    </location>
</feature>
<dbReference type="Ensembl" id="ENSSDUT00000005954.1">
    <property type="protein sequence ID" value="ENSSDUP00000005840.1"/>
    <property type="gene ID" value="ENSSDUG00000004291.1"/>
</dbReference>
<dbReference type="GO" id="GO:0055013">
    <property type="term" value="P:cardiac muscle cell development"/>
    <property type="evidence" value="ECO:0007669"/>
    <property type="project" value="UniProtKB-ARBA"/>
</dbReference>
<dbReference type="FunFam" id="2.60.40.10:FF:000107">
    <property type="entry name" value="Myosin, light chain kinase a"/>
    <property type="match status" value="4"/>
</dbReference>
<dbReference type="GeneTree" id="ENSGT01110000267173"/>
<dbReference type="PROSITE" id="PS50835">
    <property type="entry name" value="IG_LIKE"/>
    <property type="match status" value="5"/>
</dbReference>
<reference evidence="3" key="2">
    <citation type="submission" date="2025-09" db="UniProtKB">
        <authorList>
            <consortium name="Ensembl"/>
        </authorList>
    </citation>
    <scope>IDENTIFICATION</scope>
</reference>
<accession>A0A3B4TIS4</accession>
<dbReference type="PANTHER" id="PTHR47633">
    <property type="entry name" value="IMMUNOGLOBULIN"/>
    <property type="match status" value="1"/>
</dbReference>
<dbReference type="InterPro" id="IPR003598">
    <property type="entry name" value="Ig_sub2"/>
</dbReference>
<feature type="domain" description="Ig-like" evidence="2">
    <location>
        <begin position="267"/>
        <end position="357"/>
    </location>
</feature>
<dbReference type="SMART" id="SM00409">
    <property type="entry name" value="IG"/>
    <property type="match status" value="5"/>
</dbReference>
<organism evidence="3 4">
    <name type="scientific">Seriola dumerili</name>
    <name type="common">Greater amberjack</name>
    <name type="synonym">Caranx dumerili</name>
    <dbReference type="NCBI Taxonomy" id="41447"/>
    <lineage>
        <taxon>Eukaryota</taxon>
        <taxon>Metazoa</taxon>
        <taxon>Chordata</taxon>
        <taxon>Craniata</taxon>
        <taxon>Vertebrata</taxon>
        <taxon>Euteleostomi</taxon>
        <taxon>Actinopterygii</taxon>
        <taxon>Neopterygii</taxon>
        <taxon>Teleostei</taxon>
        <taxon>Neoteleostei</taxon>
        <taxon>Acanthomorphata</taxon>
        <taxon>Carangaria</taxon>
        <taxon>Carangiformes</taxon>
        <taxon>Carangidae</taxon>
        <taxon>Seriola</taxon>
    </lineage>
</organism>
<sequence>GAKEMQHGRERPYFVETMEPVELTVGEPVTLKCRIAGTPDISVAWFKADGKVHKSNTCSMDFTNGVATLQLIKTTKFDHGEYICRAENRIGSASTSCNVTVKGDVRFPSSFMLSYVNESFLFNENVSVNRQHSDSYSFNYSKITLKIPSEMHGNITVGTFLTPALLLSEPVRFIKKLEENTFIVGQPLKLVCTYAGSQRVYVTWKKDDKLIWASYQYNVRTTDSTCILEVLNSDKPEAAGKYTCEISNGVGTDICHACISLGKVTKPARFVQKLEDTYFRLCEPLTLKCTYSGSQRVCVTWKKDDKLIWASYKYNVKTTNDTCILEVLNSDREEAVGRYTCEVSNAEGTDTCHANVKLEPVRFVRKLRNTFYKIGHPLTLECTFTSSQRIYVSWMKDGKPIWASYKYNVKTTNFSTTLEVLNSDSQEATGKYSCKISNSEGTDICHAVITIEPVRFLKKLEDTTFRLCQPLSLYCAYSASPRVYVSWRKDGKPIWASYKYNVKTTDNSCVLEILNSDRLDAAGRYSCEISNSESTAVCHAQVKLGKTLNMKGNSEGSLFSVFNFSNKFISIWCLK</sequence>
<proteinExistence type="predicted"/>
<dbReference type="InterPro" id="IPR007110">
    <property type="entry name" value="Ig-like_dom"/>
</dbReference>
<dbReference type="InterPro" id="IPR013098">
    <property type="entry name" value="Ig_I-set"/>
</dbReference>
<dbReference type="InterPro" id="IPR013783">
    <property type="entry name" value="Ig-like_fold"/>
</dbReference>
<dbReference type="OMA" id="CHAVITI"/>
<dbReference type="Pfam" id="PF07679">
    <property type="entry name" value="I-set"/>
    <property type="match status" value="5"/>
</dbReference>
<evidence type="ECO:0000256" key="1">
    <source>
        <dbReference type="ARBA" id="ARBA00023319"/>
    </source>
</evidence>
<evidence type="ECO:0000259" key="2">
    <source>
        <dbReference type="PROSITE" id="PS50835"/>
    </source>
</evidence>
<dbReference type="CDD" id="cd00096">
    <property type="entry name" value="Ig"/>
    <property type="match status" value="3"/>
</dbReference>
<feature type="domain" description="Ig-like" evidence="2">
    <location>
        <begin position="360"/>
        <end position="450"/>
    </location>
</feature>
<feature type="domain" description="Ig-like" evidence="2">
    <location>
        <begin position="163"/>
        <end position="260"/>
    </location>
</feature>
<dbReference type="GO" id="GO:0004672">
    <property type="term" value="F:protein kinase activity"/>
    <property type="evidence" value="ECO:0007669"/>
    <property type="project" value="TreeGrafter"/>
</dbReference>
<dbReference type="Gene3D" id="2.60.40.10">
    <property type="entry name" value="Immunoglobulins"/>
    <property type="match status" value="5"/>
</dbReference>
<dbReference type="PANTHER" id="PTHR47633:SF8">
    <property type="entry name" value="SPEG NEIGHBOR PROTEIN"/>
    <property type="match status" value="1"/>
</dbReference>